<reference evidence="2 3" key="1">
    <citation type="submission" date="2020-06" db="EMBL/GenBank/DDBJ databases">
        <authorList>
            <person name="Li R."/>
            <person name="Bekaert M."/>
        </authorList>
    </citation>
    <scope>NUCLEOTIDE SEQUENCE [LARGE SCALE GENOMIC DNA]</scope>
    <source>
        <strain evidence="3">wild</strain>
    </source>
</reference>
<accession>A0A6J8EHA1</accession>
<sequence length="391" mass="45991">MWRLVFIILLFKTFSATANYIFNTSRVTWEEGQKFCNVPSKGDIMYMKRDYTNLPEIFTAWTSSKIHTSYWTFFHGCLDVAVKMVTIDKIKKTLNQPQRLFYVFYFRTKIIQNGGREPHKHHCLANRNGTLEIYYCKSEKNFSCEGGYIGYGTWTTAIYKCLLNNQSLLEDKSDLMEYWLRYFRFEDDHGIEKCVAVERKNMSRTLIYQFRPCSDLVLVLCKDERESSHIITPLIGNDGSRFSGESTESIFDRTMKPSSTNSTDHVQRPGINNGICVMKIKTICKILEYNSKRKHIAVQLFSRKKTRRVACQTVNKKFSRNIMKKNRMDTTSCTRQRNKGTLQNENEAVPAIYNEPWELRRNIVHMGELHLQDVINVQTEETETFFFLTFF</sequence>
<dbReference type="EMBL" id="CACVKT020008982">
    <property type="protein sequence ID" value="CAC5419082.1"/>
    <property type="molecule type" value="Genomic_DNA"/>
</dbReference>
<proteinExistence type="predicted"/>
<feature type="signal peptide" evidence="1">
    <location>
        <begin position="1"/>
        <end position="18"/>
    </location>
</feature>
<dbReference type="Proteomes" id="UP000507470">
    <property type="component" value="Unassembled WGS sequence"/>
</dbReference>
<evidence type="ECO:0000313" key="2">
    <source>
        <dbReference type="EMBL" id="CAC5419082.1"/>
    </source>
</evidence>
<organism evidence="2 3">
    <name type="scientific">Mytilus coruscus</name>
    <name type="common">Sea mussel</name>
    <dbReference type="NCBI Taxonomy" id="42192"/>
    <lineage>
        <taxon>Eukaryota</taxon>
        <taxon>Metazoa</taxon>
        <taxon>Spiralia</taxon>
        <taxon>Lophotrochozoa</taxon>
        <taxon>Mollusca</taxon>
        <taxon>Bivalvia</taxon>
        <taxon>Autobranchia</taxon>
        <taxon>Pteriomorphia</taxon>
        <taxon>Mytilida</taxon>
        <taxon>Mytiloidea</taxon>
        <taxon>Mytilidae</taxon>
        <taxon>Mytilinae</taxon>
        <taxon>Mytilus</taxon>
    </lineage>
</organism>
<keyword evidence="3" id="KW-1185">Reference proteome</keyword>
<name>A0A6J8EHA1_MYTCO</name>
<gene>
    <name evidence="2" type="ORF">MCOR_51470</name>
</gene>
<feature type="chain" id="PRO_5026699827" evidence="1">
    <location>
        <begin position="19"/>
        <end position="391"/>
    </location>
</feature>
<keyword evidence="1" id="KW-0732">Signal</keyword>
<evidence type="ECO:0000256" key="1">
    <source>
        <dbReference type="SAM" id="SignalP"/>
    </source>
</evidence>
<protein>
    <submittedName>
        <fullName evidence="2">Uncharacterized protein</fullName>
    </submittedName>
</protein>
<evidence type="ECO:0000313" key="3">
    <source>
        <dbReference type="Proteomes" id="UP000507470"/>
    </source>
</evidence>
<dbReference type="AlphaFoldDB" id="A0A6J8EHA1"/>